<accession>A0A8H6YSI3</accession>
<evidence type="ECO:0000256" key="3">
    <source>
        <dbReference type="ARBA" id="ARBA00022833"/>
    </source>
</evidence>
<dbReference type="AlphaFoldDB" id="A0A8H6YSI3"/>
<organism evidence="6 7">
    <name type="scientific">Mycena sanguinolenta</name>
    <dbReference type="NCBI Taxonomy" id="230812"/>
    <lineage>
        <taxon>Eukaryota</taxon>
        <taxon>Fungi</taxon>
        <taxon>Dikarya</taxon>
        <taxon>Basidiomycota</taxon>
        <taxon>Agaricomycotina</taxon>
        <taxon>Agaricomycetes</taxon>
        <taxon>Agaricomycetidae</taxon>
        <taxon>Agaricales</taxon>
        <taxon>Marasmiineae</taxon>
        <taxon>Mycenaceae</taxon>
        <taxon>Mycena</taxon>
    </lineage>
</organism>
<protein>
    <submittedName>
        <fullName evidence="6">MYND-type domain-containing protein</fullName>
    </submittedName>
</protein>
<evidence type="ECO:0000256" key="4">
    <source>
        <dbReference type="PROSITE-ProRule" id="PRU00134"/>
    </source>
</evidence>
<dbReference type="InterPro" id="IPR002893">
    <property type="entry name" value="Znf_MYND"/>
</dbReference>
<keyword evidence="3" id="KW-0862">Zinc</keyword>
<dbReference type="PROSITE" id="PS01360">
    <property type="entry name" value="ZF_MYND_1"/>
    <property type="match status" value="1"/>
</dbReference>
<dbReference type="Pfam" id="PF01753">
    <property type="entry name" value="zf-MYND"/>
    <property type="match status" value="1"/>
</dbReference>
<evidence type="ECO:0000259" key="5">
    <source>
        <dbReference type="PROSITE" id="PS50865"/>
    </source>
</evidence>
<dbReference type="SUPFAM" id="SSF144232">
    <property type="entry name" value="HIT/MYND zinc finger-like"/>
    <property type="match status" value="1"/>
</dbReference>
<evidence type="ECO:0000313" key="7">
    <source>
        <dbReference type="Proteomes" id="UP000623467"/>
    </source>
</evidence>
<name>A0A8H6YSI3_9AGAR</name>
<dbReference type="PROSITE" id="PS50865">
    <property type="entry name" value="ZF_MYND_2"/>
    <property type="match status" value="1"/>
</dbReference>
<feature type="domain" description="MYND-type" evidence="5">
    <location>
        <begin position="366"/>
        <end position="412"/>
    </location>
</feature>
<dbReference type="GO" id="GO:0008270">
    <property type="term" value="F:zinc ion binding"/>
    <property type="evidence" value="ECO:0007669"/>
    <property type="project" value="UniProtKB-KW"/>
</dbReference>
<gene>
    <name evidence="6" type="ORF">MSAN_01066000</name>
</gene>
<evidence type="ECO:0000256" key="2">
    <source>
        <dbReference type="ARBA" id="ARBA00022771"/>
    </source>
</evidence>
<dbReference type="EMBL" id="JACAZH010000007">
    <property type="protein sequence ID" value="KAF7364072.1"/>
    <property type="molecule type" value="Genomic_DNA"/>
</dbReference>
<dbReference type="Gene3D" id="6.10.140.2220">
    <property type="match status" value="1"/>
</dbReference>
<keyword evidence="7" id="KW-1185">Reference proteome</keyword>
<comment type="caution">
    <text evidence="6">The sequence shown here is derived from an EMBL/GenBank/DDBJ whole genome shotgun (WGS) entry which is preliminary data.</text>
</comment>
<keyword evidence="1" id="KW-0479">Metal-binding</keyword>
<sequence length="572" mass="64174">MVLEAATNREEKLLPLFYHHLDPTKIPSGDAMDTEILATDTIDTIMRALMCMEGLYNSTPFPEGSHPDLWERVWPWAQFLDVHHSRIAGGPTEDMLRVIVLGVVVGFDGIFDKMTSTPEIGVLAAQVWGSSFRNPTPISDKALYGVAIFLTWGNECGLDPFIVGAGSVDALAILVVKLVDYILESDTTPETMMGTLRGVIMFSKCSEDDAWLSALRARKFMAAMISVLLFAERHIEALTDPQLCQILCQQAWEGFFRLSTLNPSYTGVVEVVDAGLLQLISLLISRNLDWTEQIAQGMIKFIVQPATVYYPVLAAIEHALPSLQQFISASVFYSSAAFPDWREFFSIALDRLDIKRKFDLGEYIACKGCDNLECGQILKKTDFKRCAGCKHTHYCSKECQINDWRTGHRASCTRRPESPAHLTNRDTAFLRFLVAHDYERHKQSIFLARILQIHLYGEKLVTFFDYDTGGVQIDVRPLSIGNGDSNYYLRVRRSGRRIHPVLVQVTTGQAYLQQWFLSIRSSASEVHDTLFQSSQTIPPGTDSVSQLSPAIHQTVAELIETMCPQMQEIVVG</sequence>
<keyword evidence="2 4" id="KW-0863">Zinc-finger</keyword>
<evidence type="ECO:0000313" key="6">
    <source>
        <dbReference type="EMBL" id="KAF7364072.1"/>
    </source>
</evidence>
<dbReference type="OrthoDB" id="2876065at2759"/>
<proteinExistence type="predicted"/>
<reference evidence="6" key="1">
    <citation type="submission" date="2020-05" db="EMBL/GenBank/DDBJ databases">
        <title>Mycena genomes resolve the evolution of fungal bioluminescence.</title>
        <authorList>
            <person name="Tsai I.J."/>
        </authorList>
    </citation>
    <scope>NUCLEOTIDE SEQUENCE</scope>
    <source>
        <strain evidence="6">160909Yilan</strain>
    </source>
</reference>
<evidence type="ECO:0000256" key="1">
    <source>
        <dbReference type="ARBA" id="ARBA00022723"/>
    </source>
</evidence>
<dbReference type="Proteomes" id="UP000623467">
    <property type="component" value="Unassembled WGS sequence"/>
</dbReference>